<keyword evidence="5" id="KW-0411">Iron-sulfur</keyword>
<dbReference type="Pfam" id="PF04055">
    <property type="entry name" value="Radical_SAM"/>
    <property type="match status" value="1"/>
</dbReference>
<organism evidence="7 8">
    <name type="scientific">Maribacter orientalis</name>
    <dbReference type="NCBI Taxonomy" id="228957"/>
    <lineage>
        <taxon>Bacteria</taxon>
        <taxon>Pseudomonadati</taxon>
        <taxon>Bacteroidota</taxon>
        <taxon>Flavobacteriia</taxon>
        <taxon>Flavobacteriales</taxon>
        <taxon>Flavobacteriaceae</taxon>
        <taxon>Maribacter</taxon>
    </lineage>
</organism>
<dbReference type="Gene3D" id="3.20.20.70">
    <property type="entry name" value="Aldolase class I"/>
    <property type="match status" value="1"/>
</dbReference>
<dbReference type="InterPro" id="IPR007197">
    <property type="entry name" value="rSAM"/>
</dbReference>
<sequence>MDFNRIKEKLNILADAAKYDVSCSSSGSNRKNKDNGLGDTGNGICHTYTEDGRCVSLLKILLTNHCIFDCAYCVTRKSNDIKRAAFKIQEVVDLTINFYRRNYIEGLFLSSGIFKSADYTMERLIAVAKKLREEENFNGYIHLKSIPGASDELMYEAGLYADRLSVNIEIPTISGLKLLAPDKKHEDFIKPMLKVKNEIIRYNEERKIIRSTAKYAPAGQSTQMIIGTTGESDKDIMYSATHFYKNYNMKRVYYSGYVPISTDSRLPCLGSEVPMLRENRLYQTDWLLRFYGFSVNEILDADHPNLEMDIDPKLMWALRNLNHFPVDINKAESRMLARIPGIGMGSVQKIINGRKFRNLSWDHLKKMGVALNRAKYFIICNSNDWERRDLDASKIKGMILQSQNGKFKNHYNNQLSLFN</sequence>
<dbReference type="NCBIfam" id="TIGR03916">
    <property type="entry name" value="rSAM_link_UDG"/>
    <property type="match status" value="1"/>
</dbReference>
<accession>A0A1H7HME6</accession>
<feature type="domain" description="Radical SAM core" evidence="6">
    <location>
        <begin position="61"/>
        <end position="236"/>
    </location>
</feature>
<name>A0A1H7HME6_9FLAO</name>
<dbReference type="GO" id="GO:0003824">
    <property type="term" value="F:catalytic activity"/>
    <property type="evidence" value="ECO:0007669"/>
    <property type="project" value="InterPro"/>
</dbReference>
<dbReference type="InterPro" id="IPR010994">
    <property type="entry name" value="RuvA_2-like"/>
</dbReference>
<dbReference type="SFLD" id="SFLDG01102">
    <property type="entry name" value="Uncharacterised_Radical_SAM_Su"/>
    <property type="match status" value="1"/>
</dbReference>
<dbReference type="PANTHER" id="PTHR21180:SF9">
    <property type="entry name" value="TYPE II SECRETION SYSTEM PROTEIN K"/>
    <property type="match status" value="1"/>
</dbReference>
<evidence type="ECO:0000313" key="8">
    <source>
        <dbReference type="Proteomes" id="UP000198990"/>
    </source>
</evidence>
<protein>
    <submittedName>
        <fullName evidence="7">Putative DNA modification/repair radical SAM protein</fullName>
    </submittedName>
</protein>
<dbReference type="GO" id="GO:0051536">
    <property type="term" value="F:iron-sulfur cluster binding"/>
    <property type="evidence" value="ECO:0007669"/>
    <property type="project" value="UniProtKB-KW"/>
</dbReference>
<keyword evidence="8" id="KW-1185">Reference proteome</keyword>
<evidence type="ECO:0000256" key="1">
    <source>
        <dbReference type="ARBA" id="ARBA00001966"/>
    </source>
</evidence>
<dbReference type="Proteomes" id="UP000198990">
    <property type="component" value="Unassembled WGS sequence"/>
</dbReference>
<dbReference type="InterPro" id="IPR051675">
    <property type="entry name" value="Endo/Exo/Phosphatase_dom_1"/>
</dbReference>
<keyword evidence="3" id="KW-0479">Metal-binding</keyword>
<evidence type="ECO:0000256" key="4">
    <source>
        <dbReference type="ARBA" id="ARBA00023004"/>
    </source>
</evidence>
<reference evidence="8" key="1">
    <citation type="submission" date="2016-10" db="EMBL/GenBank/DDBJ databases">
        <authorList>
            <person name="Varghese N."/>
            <person name="Submissions S."/>
        </authorList>
    </citation>
    <scope>NUCLEOTIDE SEQUENCE [LARGE SCALE GENOMIC DNA]</scope>
    <source>
        <strain evidence="8">DSM 16471</strain>
    </source>
</reference>
<dbReference type="OrthoDB" id="9801154at2"/>
<dbReference type="RefSeq" id="WP_091619630.1">
    <property type="nucleotide sequence ID" value="NZ_FNZN01000001.1"/>
</dbReference>
<dbReference type="SFLD" id="SFLDS00029">
    <property type="entry name" value="Radical_SAM"/>
    <property type="match status" value="1"/>
</dbReference>
<dbReference type="GO" id="GO:0046872">
    <property type="term" value="F:metal ion binding"/>
    <property type="evidence" value="ECO:0007669"/>
    <property type="project" value="UniProtKB-KW"/>
</dbReference>
<evidence type="ECO:0000313" key="7">
    <source>
        <dbReference type="EMBL" id="SEK50807.1"/>
    </source>
</evidence>
<dbReference type="SUPFAM" id="SSF47781">
    <property type="entry name" value="RuvA domain 2-like"/>
    <property type="match status" value="1"/>
</dbReference>
<dbReference type="SUPFAM" id="SSF102114">
    <property type="entry name" value="Radical SAM enzymes"/>
    <property type="match status" value="1"/>
</dbReference>
<gene>
    <name evidence="7" type="ORF">SAMN04488008_101609</name>
</gene>
<proteinExistence type="predicted"/>
<dbReference type="InterPro" id="IPR058240">
    <property type="entry name" value="rSAM_sf"/>
</dbReference>
<evidence type="ECO:0000256" key="5">
    <source>
        <dbReference type="ARBA" id="ARBA00023014"/>
    </source>
</evidence>
<keyword evidence="4" id="KW-0408">Iron</keyword>
<dbReference type="Gene3D" id="1.10.150.320">
    <property type="entry name" value="Photosystem II 12 kDa extrinsic protein"/>
    <property type="match status" value="1"/>
</dbReference>
<dbReference type="InterPro" id="IPR023874">
    <property type="entry name" value="DNA_rSAM_put"/>
</dbReference>
<evidence type="ECO:0000256" key="3">
    <source>
        <dbReference type="ARBA" id="ARBA00022723"/>
    </source>
</evidence>
<keyword evidence="2" id="KW-0949">S-adenosyl-L-methionine</keyword>
<comment type="cofactor">
    <cofactor evidence="1">
        <name>[4Fe-4S] cluster</name>
        <dbReference type="ChEBI" id="CHEBI:49883"/>
    </cofactor>
</comment>
<dbReference type="PANTHER" id="PTHR21180">
    <property type="entry name" value="ENDONUCLEASE/EXONUCLEASE/PHOSPHATASE FAMILY DOMAIN-CONTAINING PROTEIN 1"/>
    <property type="match status" value="1"/>
</dbReference>
<dbReference type="EMBL" id="FNZN01000001">
    <property type="protein sequence ID" value="SEK50807.1"/>
    <property type="molecule type" value="Genomic_DNA"/>
</dbReference>
<evidence type="ECO:0000256" key="2">
    <source>
        <dbReference type="ARBA" id="ARBA00022691"/>
    </source>
</evidence>
<dbReference type="AlphaFoldDB" id="A0A1H7HME6"/>
<dbReference type="STRING" id="228957.SAMN04488008_101609"/>
<dbReference type="InterPro" id="IPR013785">
    <property type="entry name" value="Aldolase_TIM"/>
</dbReference>
<evidence type="ECO:0000259" key="6">
    <source>
        <dbReference type="Pfam" id="PF04055"/>
    </source>
</evidence>